<name>A0ABY3X8D1_9GAMM</name>
<dbReference type="InterPro" id="IPR001991">
    <property type="entry name" value="Na-dicarboxylate_symporter"/>
</dbReference>
<evidence type="ECO:0000256" key="1">
    <source>
        <dbReference type="ARBA" id="ARBA00004141"/>
    </source>
</evidence>
<dbReference type="EMBL" id="CP093547">
    <property type="protein sequence ID" value="UNP28225.1"/>
    <property type="molecule type" value="Genomic_DNA"/>
</dbReference>
<reference evidence="9 10" key="1">
    <citation type="submission" date="2022-03" db="EMBL/GenBank/DDBJ databases">
        <title>Complete genome sequence of Lysobacter capsici VKM B-2533 and Lysobacter gummosus 10.1.1, promising sources of lytic agents.</title>
        <authorList>
            <person name="Tarlachkov S.V."/>
            <person name="Kudryakova I.V."/>
            <person name="Afoshin A.S."/>
            <person name="Leontyevskaya E.A."/>
            <person name="Leontyevskaya N.V."/>
        </authorList>
    </citation>
    <scope>NUCLEOTIDE SEQUENCE [LARGE SCALE GENOMIC DNA]</scope>
    <source>
        <strain evidence="9 10">10.1.1</strain>
    </source>
</reference>
<organism evidence="9 10">
    <name type="scientific">Lysobacter gummosus</name>
    <dbReference type="NCBI Taxonomy" id="262324"/>
    <lineage>
        <taxon>Bacteria</taxon>
        <taxon>Pseudomonadati</taxon>
        <taxon>Pseudomonadota</taxon>
        <taxon>Gammaproteobacteria</taxon>
        <taxon>Lysobacterales</taxon>
        <taxon>Lysobacteraceae</taxon>
        <taxon>Lysobacter</taxon>
    </lineage>
</organism>
<dbReference type="PROSITE" id="PS00714">
    <property type="entry name" value="NA_DICARBOXYL_SYMP_2"/>
    <property type="match status" value="1"/>
</dbReference>
<evidence type="ECO:0000313" key="10">
    <source>
        <dbReference type="Proteomes" id="UP000829194"/>
    </source>
</evidence>
<evidence type="ECO:0000256" key="6">
    <source>
        <dbReference type="ARBA" id="ARBA00023136"/>
    </source>
</evidence>
<accession>A0ABY3X8D1</accession>
<dbReference type="PANTHER" id="PTHR42865:SF1">
    <property type="entry name" value="AEROBIC C4-DICARBOXYLATE TRANSPORT PROTEIN"/>
    <property type="match status" value="1"/>
</dbReference>
<feature type="transmembrane region" description="Helical" evidence="8">
    <location>
        <begin position="229"/>
        <end position="253"/>
    </location>
</feature>
<evidence type="ECO:0000256" key="4">
    <source>
        <dbReference type="ARBA" id="ARBA00022847"/>
    </source>
</evidence>
<feature type="compositionally biased region" description="Basic and acidic residues" evidence="7">
    <location>
        <begin position="431"/>
        <end position="443"/>
    </location>
</feature>
<dbReference type="InterPro" id="IPR018107">
    <property type="entry name" value="Na-dicarboxylate_symporter_CS"/>
</dbReference>
<evidence type="ECO:0000256" key="2">
    <source>
        <dbReference type="ARBA" id="ARBA00022448"/>
    </source>
</evidence>
<dbReference type="Proteomes" id="UP000829194">
    <property type="component" value="Chromosome"/>
</dbReference>
<evidence type="ECO:0000256" key="8">
    <source>
        <dbReference type="SAM" id="Phobius"/>
    </source>
</evidence>
<gene>
    <name evidence="9" type="ORF">MOV92_17205</name>
</gene>
<dbReference type="Gene3D" id="1.10.3860.10">
    <property type="entry name" value="Sodium:dicarboxylate symporter"/>
    <property type="match status" value="1"/>
</dbReference>
<keyword evidence="2" id="KW-0813">Transport</keyword>
<sequence>MKSPASRFYLWVVAAIILGGVVGHFFPDFGVKLKPLGDGFISLIKMLIGPIIFLTVVLGIAGVADVKKVGRVGAKAILYFEVVSTFALVIGLMVVNTLKPGAGFNANVADLDPKKVAEAIGYAHKAEEQSTVDFLLHIIPKTFTDAFTGEGSLLQVLLLAVLFGFALLHMGKAGEKVMDLFETLSKAFFGIMSMVMKLAPIGAGAAMAFTIGKFGIESLGPLLKLMGSFYLTCALFVLIVLGAIARLTGFSILRFIRYIRDELLLVLGTSSSESALVPLMRKLERLGCSKPVVGLVVPSGYSFNLDGTNIYLTMAAIFVAQALNVELTLTQEITLLAVAMLTSKGASGVTGAGFITLAATLTVVPAVPVAGLALILGIDRFMSEARALTNLIGNGVATVVVARWENELDRDKLNHELINPPSALDLDAELPSDHHGPLSDKAA</sequence>
<evidence type="ECO:0000256" key="7">
    <source>
        <dbReference type="SAM" id="MobiDB-lite"/>
    </source>
</evidence>
<dbReference type="SUPFAM" id="SSF118215">
    <property type="entry name" value="Proton glutamate symport protein"/>
    <property type="match status" value="1"/>
</dbReference>
<evidence type="ECO:0000256" key="5">
    <source>
        <dbReference type="ARBA" id="ARBA00022989"/>
    </source>
</evidence>
<feature type="transmembrane region" description="Helical" evidence="8">
    <location>
        <begin position="349"/>
        <end position="376"/>
    </location>
</feature>
<dbReference type="PROSITE" id="PS00713">
    <property type="entry name" value="NA_DICARBOXYL_SYMP_1"/>
    <property type="match status" value="1"/>
</dbReference>
<feature type="transmembrane region" description="Helical" evidence="8">
    <location>
        <begin position="76"/>
        <end position="95"/>
    </location>
</feature>
<feature type="transmembrane region" description="Helical" evidence="8">
    <location>
        <begin position="310"/>
        <end position="329"/>
    </location>
</feature>
<feature type="transmembrane region" description="Helical" evidence="8">
    <location>
        <begin position="188"/>
        <end position="209"/>
    </location>
</feature>
<dbReference type="RefSeq" id="WP_057943844.1">
    <property type="nucleotide sequence ID" value="NZ_CP011131.1"/>
</dbReference>
<feature type="transmembrane region" description="Helical" evidence="8">
    <location>
        <begin position="39"/>
        <end position="64"/>
    </location>
</feature>
<dbReference type="PANTHER" id="PTHR42865">
    <property type="entry name" value="PROTON/GLUTAMATE-ASPARTATE SYMPORTER"/>
    <property type="match status" value="1"/>
</dbReference>
<comment type="subcellular location">
    <subcellularLocation>
        <location evidence="1">Membrane</location>
        <topology evidence="1">Multi-pass membrane protein</topology>
    </subcellularLocation>
</comment>
<keyword evidence="5 8" id="KW-1133">Transmembrane helix</keyword>
<dbReference type="InterPro" id="IPR036458">
    <property type="entry name" value="Na:dicarbo_symporter_sf"/>
</dbReference>
<feature type="transmembrane region" description="Helical" evidence="8">
    <location>
        <begin position="7"/>
        <end position="27"/>
    </location>
</feature>
<keyword evidence="4" id="KW-0769">Symport</keyword>
<evidence type="ECO:0000313" key="9">
    <source>
        <dbReference type="EMBL" id="UNP28225.1"/>
    </source>
</evidence>
<evidence type="ECO:0000256" key="3">
    <source>
        <dbReference type="ARBA" id="ARBA00022692"/>
    </source>
</evidence>
<dbReference type="Pfam" id="PF00375">
    <property type="entry name" value="SDF"/>
    <property type="match status" value="1"/>
</dbReference>
<keyword evidence="3 8" id="KW-0812">Transmembrane</keyword>
<dbReference type="PRINTS" id="PR00173">
    <property type="entry name" value="EDTRNSPORT"/>
</dbReference>
<dbReference type="NCBIfam" id="NF002461">
    <property type="entry name" value="PRK01663.1"/>
    <property type="match status" value="1"/>
</dbReference>
<keyword evidence="6 8" id="KW-0472">Membrane</keyword>
<feature type="transmembrane region" description="Helical" evidence="8">
    <location>
        <begin position="152"/>
        <end position="168"/>
    </location>
</feature>
<proteinExistence type="predicted"/>
<keyword evidence="10" id="KW-1185">Reference proteome</keyword>
<protein>
    <submittedName>
        <fullName evidence="9">Dicarboxylate/amino acid:cation symporter</fullName>
    </submittedName>
</protein>
<feature type="region of interest" description="Disordered" evidence="7">
    <location>
        <begin position="424"/>
        <end position="443"/>
    </location>
</feature>